<reference evidence="1 2" key="1">
    <citation type="journal article" date="2019" name="Commun. Biol.">
        <title>The bagworm genome reveals a unique fibroin gene that provides high tensile strength.</title>
        <authorList>
            <person name="Kono N."/>
            <person name="Nakamura H."/>
            <person name="Ohtoshi R."/>
            <person name="Tomita M."/>
            <person name="Numata K."/>
            <person name="Arakawa K."/>
        </authorList>
    </citation>
    <scope>NUCLEOTIDE SEQUENCE [LARGE SCALE GENOMIC DNA]</scope>
</reference>
<proteinExistence type="predicted"/>
<keyword evidence="2" id="KW-1185">Reference proteome</keyword>
<dbReference type="AlphaFoldDB" id="A0A4C1V7H2"/>
<gene>
    <name evidence="1" type="ORF">EVAR_30806_1</name>
</gene>
<dbReference type="EMBL" id="BGZK01000285">
    <property type="protein sequence ID" value="GBP34252.1"/>
    <property type="molecule type" value="Genomic_DNA"/>
</dbReference>
<comment type="caution">
    <text evidence="1">The sequence shown here is derived from an EMBL/GenBank/DDBJ whole genome shotgun (WGS) entry which is preliminary data.</text>
</comment>
<evidence type="ECO:0000313" key="2">
    <source>
        <dbReference type="Proteomes" id="UP000299102"/>
    </source>
</evidence>
<evidence type="ECO:0000313" key="1">
    <source>
        <dbReference type="EMBL" id="GBP34252.1"/>
    </source>
</evidence>
<name>A0A4C1V7H2_EUMVA</name>
<dbReference type="Proteomes" id="UP000299102">
    <property type="component" value="Unassembled WGS sequence"/>
</dbReference>
<accession>A0A4C1V7H2</accession>
<protein>
    <submittedName>
        <fullName evidence="1">Uncharacterized protein</fullName>
    </submittedName>
</protein>
<sequence>MICLTKANESDRIALAGITRRARRRVAEGALDGRERESLVLFFFQRVCYRAVFTILESMQLQQCSGSVATFLSFFGLHNFEPSQKKKKKAND</sequence>
<organism evidence="1 2">
    <name type="scientific">Eumeta variegata</name>
    <name type="common">Bagworm moth</name>
    <name type="synonym">Eumeta japonica</name>
    <dbReference type="NCBI Taxonomy" id="151549"/>
    <lineage>
        <taxon>Eukaryota</taxon>
        <taxon>Metazoa</taxon>
        <taxon>Ecdysozoa</taxon>
        <taxon>Arthropoda</taxon>
        <taxon>Hexapoda</taxon>
        <taxon>Insecta</taxon>
        <taxon>Pterygota</taxon>
        <taxon>Neoptera</taxon>
        <taxon>Endopterygota</taxon>
        <taxon>Lepidoptera</taxon>
        <taxon>Glossata</taxon>
        <taxon>Ditrysia</taxon>
        <taxon>Tineoidea</taxon>
        <taxon>Psychidae</taxon>
        <taxon>Oiketicinae</taxon>
        <taxon>Eumeta</taxon>
    </lineage>
</organism>